<reference evidence="3 4" key="1">
    <citation type="submission" date="2020-02" db="EMBL/GenBank/DDBJ databases">
        <authorList>
            <person name="Yang Z."/>
        </authorList>
    </citation>
    <scope>NUCLEOTIDE SEQUENCE [LARGE SCALE GENOMIC DNA]</scope>
    <source>
        <strain evidence="3 4">HX-7-9</strain>
    </source>
</reference>
<dbReference type="InterPro" id="IPR029044">
    <property type="entry name" value="Nucleotide-diphossugar_trans"/>
</dbReference>
<dbReference type="EMBL" id="JAAGAA010000010">
    <property type="protein sequence ID" value="NDV13468.1"/>
    <property type="molecule type" value="Genomic_DNA"/>
</dbReference>
<dbReference type="Pfam" id="PF00535">
    <property type="entry name" value="Glycos_transf_2"/>
    <property type="match status" value="1"/>
</dbReference>
<evidence type="ECO:0000313" key="4">
    <source>
        <dbReference type="Proteomes" id="UP000482578"/>
    </source>
</evidence>
<gene>
    <name evidence="3" type="ORF">GZH52_11810</name>
</gene>
<dbReference type="RefSeq" id="WP_163316661.1">
    <property type="nucleotide sequence ID" value="NZ_JAAGAA010000010.1"/>
</dbReference>
<evidence type="ECO:0000256" key="1">
    <source>
        <dbReference type="ARBA" id="ARBA00038494"/>
    </source>
</evidence>
<dbReference type="Gene3D" id="3.90.550.10">
    <property type="entry name" value="Spore Coat Polysaccharide Biosynthesis Protein SpsA, Chain A"/>
    <property type="match status" value="1"/>
</dbReference>
<dbReference type="SUPFAM" id="SSF53448">
    <property type="entry name" value="Nucleotide-diphospho-sugar transferases"/>
    <property type="match status" value="1"/>
</dbReference>
<dbReference type="PANTHER" id="PTHR43630">
    <property type="entry name" value="POLY-BETA-1,6-N-ACETYL-D-GLUCOSAMINE SYNTHASE"/>
    <property type="match status" value="1"/>
</dbReference>
<dbReference type="CDD" id="cd02511">
    <property type="entry name" value="Beta4Glucosyltransferase"/>
    <property type="match status" value="1"/>
</dbReference>
<evidence type="ECO:0000313" key="3">
    <source>
        <dbReference type="EMBL" id="NDV13468.1"/>
    </source>
</evidence>
<dbReference type="InterPro" id="IPR001173">
    <property type="entry name" value="Glyco_trans_2-like"/>
</dbReference>
<evidence type="ECO:0000259" key="2">
    <source>
        <dbReference type="Pfam" id="PF00535"/>
    </source>
</evidence>
<comment type="caution">
    <text evidence="3">The sequence shown here is derived from an EMBL/GenBank/DDBJ whole genome shotgun (WGS) entry which is preliminary data.</text>
</comment>
<organism evidence="3 4">
    <name type="scientific">Crenobacter caeni</name>
    <dbReference type="NCBI Taxonomy" id="2705474"/>
    <lineage>
        <taxon>Bacteria</taxon>
        <taxon>Pseudomonadati</taxon>
        <taxon>Pseudomonadota</taxon>
        <taxon>Betaproteobacteria</taxon>
        <taxon>Neisseriales</taxon>
        <taxon>Neisseriaceae</taxon>
        <taxon>Crenobacter</taxon>
    </lineage>
</organism>
<dbReference type="AlphaFoldDB" id="A0A6B2KTJ0"/>
<sequence>MHKISGLVISFNEEHNIVDCLRSLKQVCDDVVVVDSCSTDRTVELARAEGATVLIQPFLGDGPQRIHGLPHCRHDWVVNLDADERLEPDLVDWLRRTDLDVLACDVVDSRRRNYIGERTTRFGGQYPDYVSRIFNRTRAAFSPVVAHTRVTGSRHIRIPCHITHYSYRDYADLFARQVKYAKWMADNLAERGKPVSPLSAPLHGFWSFFRHYVVKLGFLAGQDGLAIALGKGVGSYLKYAHAAEQIKRKARQK</sequence>
<keyword evidence="3" id="KW-0808">Transferase</keyword>
<protein>
    <submittedName>
        <fullName evidence="3">Glycosyltransferase family 2 protein</fullName>
    </submittedName>
</protein>
<name>A0A6B2KTJ0_9NEIS</name>
<proteinExistence type="inferred from homology"/>
<keyword evidence="4" id="KW-1185">Reference proteome</keyword>
<dbReference type="GO" id="GO:0016740">
    <property type="term" value="F:transferase activity"/>
    <property type="evidence" value="ECO:0007669"/>
    <property type="project" value="UniProtKB-KW"/>
</dbReference>
<dbReference type="PANTHER" id="PTHR43630:SF2">
    <property type="entry name" value="GLYCOSYLTRANSFERASE"/>
    <property type="match status" value="1"/>
</dbReference>
<accession>A0A6B2KTJ0</accession>
<dbReference type="Proteomes" id="UP000482578">
    <property type="component" value="Unassembled WGS sequence"/>
</dbReference>
<feature type="domain" description="Glycosyltransferase 2-like" evidence="2">
    <location>
        <begin position="7"/>
        <end position="152"/>
    </location>
</feature>
<comment type="similarity">
    <text evidence="1">Belongs to the glycosyltransferase 2 family. WaaE/KdtX subfamily.</text>
</comment>